<gene>
    <name evidence="3" type="ORF">E6Q11_02235</name>
</gene>
<feature type="domain" description="Tip attachment protein J" evidence="2">
    <location>
        <begin position="442"/>
        <end position="566"/>
    </location>
</feature>
<evidence type="ECO:0000313" key="3">
    <source>
        <dbReference type="EMBL" id="TXG77754.1"/>
    </source>
</evidence>
<evidence type="ECO:0000259" key="2">
    <source>
        <dbReference type="Pfam" id="PF13550"/>
    </source>
</evidence>
<dbReference type="Gene3D" id="1.20.5.340">
    <property type="match status" value="1"/>
</dbReference>
<dbReference type="EMBL" id="SSDS01000038">
    <property type="protein sequence ID" value="TXG77754.1"/>
    <property type="molecule type" value="Genomic_DNA"/>
</dbReference>
<reference evidence="3 4" key="1">
    <citation type="submission" date="2018-09" db="EMBL/GenBank/DDBJ databases">
        <title>Metagenome Assembled Genomes from an Advanced Water Purification Facility.</title>
        <authorList>
            <person name="Stamps B.W."/>
            <person name="Spear J.R."/>
        </authorList>
    </citation>
    <scope>NUCLEOTIDE SEQUENCE [LARGE SCALE GENOMIC DNA]</scope>
    <source>
        <strain evidence="3">Bin_63_2</strain>
    </source>
</reference>
<evidence type="ECO:0000313" key="4">
    <source>
        <dbReference type="Proteomes" id="UP000321026"/>
    </source>
</evidence>
<organism evidence="3 4">
    <name type="scientific">Candidatus Dojkabacteria bacterium</name>
    <dbReference type="NCBI Taxonomy" id="2099670"/>
    <lineage>
        <taxon>Bacteria</taxon>
        <taxon>Candidatus Dojkabacteria</taxon>
    </lineage>
</organism>
<dbReference type="PANTHER" id="PTHR36251:SF2">
    <property type="entry name" value="GIFSY-2 PROPHAGE HOST SPECIFICITY PROTEIN J, PHAGE LAMBDA"/>
    <property type="match status" value="1"/>
</dbReference>
<dbReference type="Proteomes" id="UP000321026">
    <property type="component" value="Unassembled WGS sequence"/>
</dbReference>
<accession>A0A5C7J9I5</accession>
<dbReference type="InterPro" id="IPR032876">
    <property type="entry name" value="J_dom"/>
</dbReference>
<dbReference type="Pfam" id="PF13550">
    <property type="entry name" value="Phage-tail_3"/>
    <property type="match status" value="1"/>
</dbReference>
<name>A0A5C7J9I5_9BACT</name>
<evidence type="ECO:0000256" key="1">
    <source>
        <dbReference type="SAM" id="MobiDB-lite"/>
    </source>
</evidence>
<comment type="caution">
    <text evidence="3">The sequence shown here is derived from an EMBL/GenBank/DDBJ whole genome shotgun (WGS) entry which is preliminary data.</text>
</comment>
<feature type="region of interest" description="Disordered" evidence="1">
    <location>
        <begin position="1"/>
        <end position="20"/>
    </location>
</feature>
<protein>
    <recommendedName>
        <fullName evidence="2">Tip attachment protein J domain-containing protein</fullName>
    </recommendedName>
</protein>
<dbReference type="PANTHER" id="PTHR36251">
    <property type="entry name" value="FELS-1 PROPHAGE HOST SPECIFICITY PROTEIN-RELATED"/>
    <property type="match status" value="1"/>
</dbReference>
<proteinExistence type="predicted"/>
<dbReference type="InterPro" id="IPR053171">
    <property type="entry name" value="Viral_Tip_Attach_Protein"/>
</dbReference>
<sequence>MTRQIIGSKGGGGGSSFITKPDTLRSNDSFEILLGLGSGRWKGLVNGLKSLRINDIPMENADGTSNFQDIYAIFADGNPLVDQMVSFKLGGGASSTTVNTQLANPNTSGPGPWVSGASPSLGVNFIDLRFVVQQLYYQDTKGIRENTANIEIEMRPSGTSTWINPFAAPLSNTTEYDPNGYDYNDPEFGGAYYTAYLGRGLFNPSGIGFRASASNYVPITGKTSSSYVKELRIAVPNTGAYANKSWEVRARLVEKDTVDNGDIQERRLVAFESIAGVSNAPVGDHPDWDGLVWLQLHGKASDQFSGFPEIVGDFDTKICKVPPLAVFNPDTRAYTATTWAGDYVEAFTTDPAWQIKEFVEDPIHGIAGLQPGATVDKWDALEASKYYSELVPDGKGGTHPRFNMNLTITEARDIDEMMNYLAGAVNSYMEDVGGGVWRLKVDKPETPVMLFTPDNIFGDFNYSHTDVDNRFNDWRGTFLDEDLGYQVNTARVFDQDDIDLNGIKFTEVALVGCTNHQEALRRLMFRMRVSLNEYKIVSFQTNKAARYLSPLNTILVADAALNTDELTKSTSRIDSYSGTSVTLKRPVRLEIGVNYQMHFTTIDKKTVVRNVTNGAGASGDVTAISIDSALPTNILPESAVALQAVGLPANPLSYRVIGIERSEDDEDTYTVIASIIDSGKWNAMDNVSAEELAAQESNISIDSPTAPAGGMFDTLEYATDLAMKKVLQVNWNRPAGNYLEGYRVEYNINNGPYRILSNKLTDSIIELENPEDGLYTFKIIALDRRGVESAPLVDSFELNGDRIFTAPTHLRGTLAARPATAPYEGFRYTVSDANPPVTQVWEGGSWVNETNLVTEGSQIGVENGATVGMTAAETIAFNDLVATYGTTVSAAAAKVAAEAAAANAAADEALAEAHKNAAAASATSANGSATTATGQATIATNQASAAATSATVSAAYAGNRALTPNAEFQSNMALWYGSSAEAGLFNGAWNATYNAGLGVWTNNVGQTTNVYSKLIPVNTSRKYKIRGRIYSTGHSGQVYVGATSHDAAGNAIGVNTGHNYFTGWAGNTKAAGWHDIESPVLTGEGADADTPNWFRAGTKQIRILASLNYNIDPSQVFGLDSLWLEDVTETELATSQASISTSQAAAATAAASTATTQASLASTYNSQALATKLAVDAIEGNVEFNRGFDGWSRDITGNFPGETYPASAYVGGAWEGGNYLIFPANVYGEVFTTKAFDVDPNRTYRITANYGAYRTGASSDTARFYIGFAGLNAAGTPVDHGAYGTYRYCITHGVGTNNPQVVQDGYRYEASVVVTGSGNDSWNKFPPGTAKVKLLALMNSVDGVQTRNVASHLGYIKIEDITESVLASTQASIATTQATVATAQAAAAQSNAMLSANVAVNALNKNSRFTIWDDPLLYPAEWINWVTGTGIRTRIAGAIGGYALREQVAAGQNMGIQCTPAGTAGQTGGWFVLTAEVTLEAGDLIGSAMYINRSVGGGFSFPLSGEIDPITGTSIGAGTVGRKYRISRIFQLAAGTNVSQFILMTGWEGGYAGVTAKTLTWHEASIREATPAEIRDQTVLAPMEATVATNTSAIATLNSSVATLNSTVSTQGVTISSQQTAITTLNGNVTTLFGRASVKVDVNGRVTGWETNNNGTTGDFIIHADNFQIVKPGGGSRTEFANGCWKIYDGSTLRIKLGNLAA</sequence>